<dbReference type="InterPro" id="IPR036259">
    <property type="entry name" value="MFS_trans_sf"/>
</dbReference>
<dbReference type="GO" id="GO:0005886">
    <property type="term" value="C:plasma membrane"/>
    <property type="evidence" value="ECO:0007669"/>
    <property type="project" value="UniProtKB-SubCell"/>
</dbReference>
<feature type="transmembrane region" description="Helical" evidence="8">
    <location>
        <begin position="171"/>
        <end position="190"/>
    </location>
</feature>
<evidence type="ECO:0000256" key="8">
    <source>
        <dbReference type="SAM" id="Phobius"/>
    </source>
</evidence>
<dbReference type="PANTHER" id="PTHR23535:SF2">
    <property type="entry name" value="SUGAR EFFLUX TRANSPORTER A-RELATED"/>
    <property type="match status" value="1"/>
</dbReference>
<reference evidence="10" key="1">
    <citation type="submission" date="2016-11" db="EMBL/GenBank/DDBJ databases">
        <authorList>
            <person name="Varghese N."/>
            <person name="Submissions S."/>
        </authorList>
    </citation>
    <scope>NUCLEOTIDE SEQUENCE [LARGE SCALE GENOMIC DNA]</scope>
    <source>
        <strain evidence="10">DSM 29326</strain>
    </source>
</reference>
<evidence type="ECO:0000256" key="1">
    <source>
        <dbReference type="ARBA" id="ARBA00004651"/>
    </source>
</evidence>
<feature type="transmembrane region" description="Helical" evidence="8">
    <location>
        <begin position="259"/>
        <end position="279"/>
    </location>
</feature>
<feature type="transmembrane region" description="Helical" evidence="8">
    <location>
        <begin position="222"/>
        <end position="247"/>
    </location>
</feature>
<dbReference type="STRING" id="366533.SAMN05444339_102111"/>
<keyword evidence="6 8" id="KW-1133">Transmembrane helix</keyword>
<evidence type="ECO:0000256" key="7">
    <source>
        <dbReference type="ARBA" id="ARBA00023136"/>
    </source>
</evidence>
<feature type="transmembrane region" description="Helical" evidence="8">
    <location>
        <begin position="346"/>
        <end position="367"/>
    </location>
</feature>
<accession>A0A1M4WH04</accession>
<keyword evidence="10" id="KW-1185">Reference proteome</keyword>
<evidence type="ECO:0000256" key="6">
    <source>
        <dbReference type="ARBA" id="ARBA00022989"/>
    </source>
</evidence>
<evidence type="ECO:0000313" key="10">
    <source>
        <dbReference type="Proteomes" id="UP000183987"/>
    </source>
</evidence>
<keyword evidence="4" id="KW-0762">Sugar transport</keyword>
<dbReference type="EMBL" id="FQUE01000002">
    <property type="protein sequence ID" value="SHE80529.1"/>
    <property type="molecule type" value="Genomic_DNA"/>
</dbReference>
<evidence type="ECO:0000256" key="3">
    <source>
        <dbReference type="ARBA" id="ARBA00022475"/>
    </source>
</evidence>
<dbReference type="PANTHER" id="PTHR23535">
    <property type="entry name" value="SUGAR EFFLUX TRANSPORTER A-RELATED"/>
    <property type="match status" value="1"/>
</dbReference>
<evidence type="ECO:0000256" key="4">
    <source>
        <dbReference type="ARBA" id="ARBA00022597"/>
    </source>
</evidence>
<feature type="transmembrane region" description="Helical" evidence="8">
    <location>
        <begin position="286"/>
        <end position="306"/>
    </location>
</feature>
<evidence type="ECO:0000313" key="9">
    <source>
        <dbReference type="EMBL" id="SHE80529.1"/>
    </source>
</evidence>
<dbReference type="AlphaFoldDB" id="A0A1M4WH04"/>
<dbReference type="GO" id="GO:0022857">
    <property type="term" value="F:transmembrane transporter activity"/>
    <property type="evidence" value="ECO:0007669"/>
    <property type="project" value="InterPro"/>
</dbReference>
<feature type="transmembrane region" description="Helical" evidence="8">
    <location>
        <begin position="373"/>
        <end position="394"/>
    </location>
</feature>
<dbReference type="RefSeq" id="WP_072856270.1">
    <property type="nucleotide sequence ID" value="NZ_FQUE01000002.1"/>
</dbReference>
<feature type="transmembrane region" description="Helical" evidence="8">
    <location>
        <begin position="142"/>
        <end position="165"/>
    </location>
</feature>
<dbReference type="InterPro" id="IPR011701">
    <property type="entry name" value="MFS"/>
</dbReference>
<evidence type="ECO:0008006" key="11">
    <source>
        <dbReference type="Google" id="ProtNLM"/>
    </source>
</evidence>
<sequence length="402" mass="41171">MIHAFRLIGRDPTLRLMMLAMLLQGGFAASVGTYQSLIAVTVFGLSDNGYALVLVASLLVSVTASIGVGILTDQRPSRRALALCAAGAMAAGALLVLAGRSAPAFVLAHVLLLPVTGTLFGQLFAVARLVTAPLPRADRDGIMAIIRATFALPFVVLLAIWGLLFDAGAPLIAVYGWTAITGAVLMALILTRWPHDAQAPWTEVKSGLGFRAALSELTHGPVLLRVGLVGAIHSGSALSGVIVGLLLNAVPGRGAGDVGAFFAIFVALEIAVTLSIGALRRHFRRLHIIAVGVFIYAAGMALLPVLAGGPALWLLCLPYGIGGAMLYALAIGYLQDLLGSRAGAGASLLALQQIAAQGLGALAFALGAALGGYGLAAVIGSVVMTLAMLAILWLDRNAPLDA</sequence>
<feature type="transmembrane region" description="Helical" evidence="8">
    <location>
        <begin position="312"/>
        <end position="334"/>
    </location>
</feature>
<proteinExistence type="predicted"/>
<gene>
    <name evidence="9" type="ORF">SAMN05444339_102111</name>
</gene>
<organism evidence="9 10">
    <name type="scientific">Loktanella atrilutea</name>
    <dbReference type="NCBI Taxonomy" id="366533"/>
    <lineage>
        <taxon>Bacteria</taxon>
        <taxon>Pseudomonadati</taxon>
        <taxon>Pseudomonadota</taxon>
        <taxon>Alphaproteobacteria</taxon>
        <taxon>Rhodobacterales</taxon>
        <taxon>Roseobacteraceae</taxon>
        <taxon>Loktanella</taxon>
    </lineage>
</organism>
<keyword evidence="5 8" id="KW-0812">Transmembrane</keyword>
<keyword evidence="3" id="KW-1003">Cell membrane</keyword>
<feature type="transmembrane region" description="Helical" evidence="8">
    <location>
        <begin position="104"/>
        <end position="130"/>
    </location>
</feature>
<dbReference type="Gene3D" id="1.20.1250.20">
    <property type="entry name" value="MFS general substrate transporter like domains"/>
    <property type="match status" value="1"/>
</dbReference>
<evidence type="ECO:0000256" key="5">
    <source>
        <dbReference type="ARBA" id="ARBA00022692"/>
    </source>
</evidence>
<keyword evidence="7 8" id="KW-0472">Membrane</keyword>
<dbReference type="OrthoDB" id="1491684at2"/>
<feature type="transmembrane region" description="Helical" evidence="8">
    <location>
        <begin position="21"/>
        <end position="43"/>
    </location>
</feature>
<name>A0A1M4WH04_LOKAT</name>
<protein>
    <recommendedName>
        <fullName evidence="11">Major Facilitator Superfamily protein</fullName>
    </recommendedName>
</protein>
<feature type="transmembrane region" description="Helical" evidence="8">
    <location>
        <begin position="80"/>
        <end position="98"/>
    </location>
</feature>
<dbReference type="SUPFAM" id="SSF103473">
    <property type="entry name" value="MFS general substrate transporter"/>
    <property type="match status" value="1"/>
</dbReference>
<evidence type="ECO:0000256" key="2">
    <source>
        <dbReference type="ARBA" id="ARBA00022448"/>
    </source>
</evidence>
<keyword evidence="2" id="KW-0813">Transport</keyword>
<dbReference type="Proteomes" id="UP000183987">
    <property type="component" value="Unassembled WGS sequence"/>
</dbReference>
<dbReference type="Pfam" id="PF07690">
    <property type="entry name" value="MFS_1"/>
    <property type="match status" value="1"/>
</dbReference>
<feature type="transmembrane region" description="Helical" evidence="8">
    <location>
        <begin position="49"/>
        <end position="71"/>
    </location>
</feature>
<comment type="subcellular location">
    <subcellularLocation>
        <location evidence="1">Cell membrane</location>
        <topology evidence="1">Multi-pass membrane protein</topology>
    </subcellularLocation>
</comment>